<comment type="subcellular location">
    <subcellularLocation>
        <location evidence="1">Cell membrane</location>
        <topology evidence="1">Multi-pass membrane protein</topology>
    </subcellularLocation>
</comment>
<evidence type="ECO:0000313" key="9">
    <source>
        <dbReference type="EMBL" id="VEH05229.1"/>
    </source>
</evidence>
<organism evidence="8 10">
    <name type="scientific">Corynebacterium kutscheri</name>
    <dbReference type="NCBI Taxonomy" id="35755"/>
    <lineage>
        <taxon>Bacteria</taxon>
        <taxon>Bacillati</taxon>
        <taxon>Actinomycetota</taxon>
        <taxon>Actinomycetes</taxon>
        <taxon>Mycobacteriales</taxon>
        <taxon>Corynebacteriaceae</taxon>
        <taxon>Corynebacterium</taxon>
    </lineage>
</organism>
<evidence type="ECO:0000256" key="3">
    <source>
        <dbReference type="ARBA" id="ARBA00022692"/>
    </source>
</evidence>
<dbReference type="PANTHER" id="PTHR35007:SF3">
    <property type="entry name" value="POSSIBLE CONSERVED ALANINE RICH MEMBRANE PROTEIN"/>
    <property type="match status" value="1"/>
</dbReference>
<dbReference type="OrthoDB" id="3267562at2"/>
<evidence type="ECO:0000313" key="11">
    <source>
        <dbReference type="Proteomes" id="UP000271380"/>
    </source>
</evidence>
<evidence type="ECO:0000259" key="7">
    <source>
        <dbReference type="Pfam" id="PF00482"/>
    </source>
</evidence>
<name>A0A0F6QYZ4_9CORY</name>
<evidence type="ECO:0000256" key="2">
    <source>
        <dbReference type="ARBA" id="ARBA00022475"/>
    </source>
</evidence>
<sequence length="181" mass="19608">MIATLLVVLALWLWDSHISYRLGMPARASPITLPRRAPHYDPNALACDLDLFIACVHAGLSITHATAIVAESSSLSQWSHVARMLSMGVHPLRAWEELAEVDGLEEIAVLVRNSLRSGSALASGFERIAHTLRAQVEDHAVERAEKAGVLIALPLTCCFLPAFFVLGLAPVLITLGTTVFH</sequence>
<reference evidence="8 10" key="1">
    <citation type="journal article" date="2015" name="Genome Announc.">
        <title>Complete Genome Sequence of Corynebacterium kutscheri DSM 20755, a Corynebacterial Type Strain with Remarkably Low G+C Content of Chromosomal DNA.</title>
        <authorList>
            <person name="Ruckert C."/>
            <person name="Albersmeier A."/>
            <person name="Winkler A."/>
            <person name="Tauch A."/>
        </authorList>
    </citation>
    <scope>NUCLEOTIDE SEQUENCE [LARGE SCALE GENOMIC DNA]</scope>
    <source>
        <strain evidence="8 10">DSM 20755</strain>
    </source>
</reference>
<accession>A0A0F6QYZ4</accession>
<proteinExistence type="predicted"/>
<keyword evidence="10" id="KW-1185">Reference proteome</keyword>
<dbReference type="Pfam" id="PF00482">
    <property type="entry name" value="T2SSF"/>
    <property type="match status" value="1"/>
</dbReference>
<feature type="transmembrane region" description="Helical" evidence="6">
    <location>
        <begin position="159"/>
        <end position="180"/>
    </location>
</feature>
<keyword evidence="5 6" id="KW-0472">Membrane</keyword>
<dbReference type="KEGG" id="cku:UL82_00960"/>
<dbReference type="PANTHER" id="PTHR35007">
    <property type="entry name" value="INTEGRAL MEMBRANE PROTEIN-RELATED"/>
    <property type="match status" value="1"/>
</dbReference>
<dbReference type="EMBL" id="CP011312">
    <property type="protein sequence ID" value="AKE40425.1"/>
    <property type="molecule type" value="Genomic_DNA"/>
</dbReference>
<dbReference type="GO" id="GO:0005886">
    <property type="term" value="C:plasma membrane"/>
    <property type="evidence" value="ECO:0007669"/>
    <property type="project" value="UniProtKB-SubCell"/>
</dbReference>
<dbReference type="STRING" id="35755.UL82_00960"/>
<protein>
    <submittedName>
        <fullName evidence="8 9">Type II secretion system protein F</fullName>
    </submittedName>
</protein>
<dbReference type="AlphaFoldDB" id="A0A0F6QYZ4"/>
<dbReference type="InterPro" id="IPR018076">
    <property type="entry name" value="T2SS_GspF_dom"/>
</dbReference>
<feature type="domain" description="Type II secretion system protein GspF" evidence="7">
    <location>
        <begin position="49"/>
        <end position="168"/>
    </location>
</feature>
<gene>
    <name evidence="9" type="primary">gspF</name>
    <name evidence="9" type="ORF">NCTC949_00498</name>
    <name evidence="8" type="ORF">UL82_00960</name>
</gene>
<reference evidence="9 11" key="2">
    <citation type="submission" date="2018-12" db="EMBL/GenBank/DDBJ databases">
        <authorList>
            <consortium name="Pathogen Informatics"/>
        </authorList>
    </citation>
    <scope>NUCLEOTIDE SEQUENCE [LARGE SCALE GENOMIC DNA]</scope>
    <source>
        <strain evidence="9 11">NCTC949</strain>
    </source>
</reference>
<evidence type="ECO:0000256" key="4">
    <source>
        <dbReference type="ARBA" id="ARBA00022989"/>
    </source>
</evidence>
<dbReference type="Proteomes" id="UP000033457">
    <property type="component" value="Chromosome"/>
</dbReference>
<keyword evidence="2" id="KW-1003">Cell membrane</keyword>
<evidence type="ECO:0000313" key="8">
    <source>
        <dbReference type="EMBL" id="AKE40425.1"/>
    </source>
</evidence>
<evidence type="ECO:0000256" key="5">
    <source>
        <dbReference type="ARBA" id="ARBA00023136"/>
    </source>
</evidence>
<dbReference type="EMBL" id="LR134377">
    <property type="protein sequence ID" value="VEH05229.1"/>
    <property type="molecule type" value="Genomic_DNA"/>
</dbReference>
<keyword evidence="3 6" id="KW-0812">Transmembrane</keyword>
<evidence type="ECO:0000256" key="6">
    <source>
        <dbReference type="SAM" id="Phobius"/>
    </source>
</evidence>
<dbReference type="HOGENOM" id="CLU_064089_1_1_11"/>
<dbReference type="RefSeq" id="WP_052735831.1">
    <property type="nucleotide sequence ID" value="NZ_CP011312.1"/>
</dbReference>
<dbReference type="Proteomes" id="UP000271380">
    <property type="component" value="Chromosome"/>
</dbReference>
<evidence type="ECO:0000313" key="10">
    <source>
        <dbReference type="Proteomes" id="UP000033457"/>
    </source>
</evidence>
<keyword evidence="4 6" id="KW-1133">Transmembrane helix</keyword>
<evidence type="ECO:0000256" key="1">
    <source>
        <dbReference type="ARBA" id="ARBA00004651"/>
    </source>
</evidence>